<accession>V5WFV4</accession>
<dbReference type="AlphaFoldDB" id="V5WFV4"/>
<gene>
    <name evidence="1" type="ORF">L21SP2_1095</name>
</gene>
<dbReference type="STRING" id="1307761.L21SP2_1095"/>
<evidence type="ECO:0000313" key="2">
    <source>
        <dbReference type="Proteomes" id="UP000018680"/>
    </source>
</evidence>
<protein>
    <submittedName>
        <fullName evidence="1">Uncharacterized protein</fullName>
    </submittedName>
</protein>
<proteinExistence type="predicted"/>
<dbReference type="REBASE" id="212590">
    <property type="entry name" value="M.SpaD2ORF1102P"/>
</dbReference>
<dbReference type="eggNOG" id="COG2189">
    <property type="taxonomic scope" value="Bacteria"/>
</dbReference>
<evidence type="ECO:0000313" key="1">
    <source>
        <dbReference type="EMBL" id="AHC14500.1"/>
    </source>
</evidence>
<dbReference type="KEGG" id="slr:L21SP2_1095"/>
<dbReference type="EMBL" id="CP006939">
    <property type="protein sequence ID" value="AHC14500.1"/>
    <property type="molecule type" value="Genomic_DNA"/>
</dbReference>
<sequence length="74" mass="8745">MQDKAFISYKVDIKTINASIDEFEKLPFKDQKRFLIETLDKNMLYVPYSEIDDVDYSISDEDKKLNHKFYGGKA</sequence>
<name>V5WFV4_9SPIO</name>
<dbReference type="Proteomes" id="UP000018680">
    <property type="component" value="Chromosome"/>
</dbReference>
<organism evidence="1 2">
    <name type="scientific">Salinispira pacifica</name>
    <dbReference type="NCBI Taxonomy" id="1307761"/>
    <lineage>
        <taxon>Bacteria</taxon>
        <taxon>Pseudomonadati</taxon>
        <taxon>Spirochaetota</taxon>
        <taxon>Spirochaetia</taxon>
        <taxon>Spirochaetales</taxon>
        <taxon>Spirochaetaceae</taxon>
        <taxon>Salinispira</taxon>
    </lineage>
</organism>
<dbReference type="HOGENOM" id="CLU_2685716_0_0_12"/>
<keyword evidence="2" id="KW-1185">Reference proteome</keyword>
<reference evidence="1 2" key="1">
    <citation type="journal article" date="2015" name="Stand. Genomic Sci.">
        <title>Complete genome sequence and description of Salinispira pacifica gen. nov., sp. nov., a novel spirochaete isolated form a hypersaline microbial mat.</title>
        <authorList>
            <person name="Ben Hania W."/>
            <person name="Joseph M."/>
            <person name="Schumann P."/>
            <person name="Bunk B."/>
            <person name="Fiebig A."/>
            <person name="Sproer C."/>
            <person name="Klenk H.P."/>
            <person name="Fardeau M.L."/>
            <person name="Spring S."/>
        </authorList>
    </citation>
    <scope>NUCLEOTIDE SEQUENCE [LARGE SCALE GENOMIC DNA]</scope>
    <source>
        <strain evidence="1 2">L21-RPul-D2</strain>
    </source>
</reference>